<feature type="domain" description="DUF4283" evidence="2">
    <location>
        <begin position="81"/>
        <end position="143"/>
    </location>
</feature>
<dbReference type="Pfam" id="PF14111">
    <property type="entry name" value="DUF4283"/>
    <property type="match status" value="1"/>
</dbReference>
<feature type="compositionally biased region" description="Basic and acidic residues" evidence="1">
    <location>
        <begin position="357"/>
        <end position="366"/>
    </location>
</feature>
<feature type="compositionally biased region" description="Polar residues" evidence="1">
    <location>
        <begin position="309"/>
        <end position="338"/>
    </location>
</feature>
<sequence length="373" mass="41907">MVDELSSGNNNFLEASEKVTIHDIAKSYEVTIDSLNIVKESSIDDVTGNRNSFANVVSSQPDKPKLNFRKRGSCKVAFPVVENYVYNAWGKFGIQKIMMNAKGFYFFKFSSKKGMDDVLENGPWMIRQVPIILNKWTPSASLTKANHSIVPVWVKMHDVPMATFTDDGLSIIASKIGNPIMLDSYTSTMCNEFWGRSSFARAIIEIQAEAKLKESVVVAVPNLDGEGYMCETVKVEYEWKPPRCSTCKIFGHMVDHCPMVVKEMPVKQVERDSDSFEQVKKRNSEKKKSDKTFVVNAKKNMKYVPVAKSNGTRPSKTKVASSSKQNGKQVVGTSNPFSVLQDEENEDWNRVGSSRYVELEPTKEGTVELESDD</sequence>
<feature type="region of interest" description="Disordered" evidence="1">
    <location>
        <begin position="307"/>
        <end position="373"/>
    </location>
</feature>
<name>A0ABQ4XHF4_9ASTR</name>
<evidence type="ECO:0000313" key="4">
    <source>
        <dbReference type="Proteomes" id="UP001151760"/>
    </source>
</evidence>
<comment type="caution">
    <text evidence="3">The sequence shown here is derived from an EMBL/GenBank/DDBJ whole genome shotgun (WGS) entry which is preliminary data.</text>
</comment>
<gene>
    <name evidence="3" type="ORF">Tco_0679270</name>
</gene>
<reference evidence="3" key="1">
    <citation type="journal article" date="2022" name="Int. J. Mol. Sci.">
        <title>Draft Genome of Tanacetum Coccineum: Genomic Comparison of Closely Related Tanacetum-Family Plants.</title>
        <authorList>
            <person name="Yamashiro T."/>
            <person name="Shiraishi A."/>
            <person name="Nakayama K."/>
            <person name="Satake H."/>
        </authorList>
    </citation>
    <scope>NUCLEOTIDE SEQUENCE</scope>
</reference>
<evidence type="ECO:0000259" key="2">
    <source>
        <dbReference type="Pfam" id="PF14111"/>
    </source>
</evidence>
<dbReference type="InterPro" id="IPR025558">
    <property type="entry name" value="DUF4283"/>
</dbReference>
<dbReference type="InterPro" id="IPR040256">
    <property type="entry name" value="At4g02000-like"/>
</dbReference>
<organism evidence="3 4">
    <name type="scientific">Tanacetum coccineum</name>
    <dbReference type="NCBI Taxonomy" id="301880"/>
    <lineage>
        <taxon>Eukaryota</taxon>
        <taxon>Viridiplantae</taxon>
        <taxon>Streptophyta</taxon>
        <taxon>Embryophyta</taxon>
        <taxon>Tracheophyta</taxon>
        <taxon>Spermatophyta</taxon>
        <taxon>Magnoliopsida</taxon>
        <taxon>eudicotyledons</taxon>
        <taxon>Gunneridae</taxon>
        <taxon>Pentapetalae</taxon>
        <taxon>asterids</taxon>
        <taxon>campanulids</taxon>
        <taxon>Asterales</taxon>
        <taxon>Asteraceae</taxon>
        <taxon>Asteroideae</taxon>
        <taxon>Anthemideae</taxon>
        <taxon>Anthemidinae</taxon>
        <taxon>Tanacetum</taxon>
    </lineage>
</organism>
<dbReference type="PANTHER" id="PTHR31286:SF99">
    <property type="entry name" value="DUF4283 DOMAIN-CONTAINING PROTEIN"/>
    <property type="match status" value="1"/>
</dbReference>
<reference evidence="3" key="2">
    <citation type="submission" date="2022-01" db="EMBL/GenBank/DDBJ databases">
        <authorList>
            <person name="Yamashiro T."/>
            <person name="Shiraishi A."/>
            <person name="Satake H."/>
            <person name="Nakayama K."/>
        </authorList>
    </citation>
    <scope>NUCLEOTIDE SEQUENCE</scope>
</reference>
<dbReference type="EMBL" id="BQNB010009523">
    <property type="protein sequence ID" value="GJS64706.1"/>
    <property type="molecule type" value="Genomic_DNA"/>
</dbReference>
<proteinExistence type="predicted"/>
<protein>
    <submittedName>
        <fullName evidence="3">Zinc knuckle CX2CX4HX4C containing protein</fullName>
    </submittedName>
</protein>
<evidence type="ECO:0000256" key="1">
    <source>
        <dbReference type="SAM" id="MobiDB-lite"/>
    </source>
</evidence>
<dbReference type="PANTHER" id="PTHR31286">
    <property type="entry name" value="GLYCINE-RICH CELL WALL STRUCTURAL PROTEIN 1.8-LIKE"/>
    <property type="match status" value="1"/>
</dbReference>
<evidence type="ECO:0000313" key="3">
    <source>
        <dbReference type="EMBL" id="GJS64706.1"/>
    </source>
</evidence>
<dbReference type="Proteomes" id="UP001151760">
    <property type="component" value="Unassembled WGS sequence"/>
</dbReference>
<accession>A0ABQ4XHF4</accession>
<keyword evidence="4" id="KW-1185">Reference proteome</keyword>